<evidence type="ECO:0000313" key="3">
    <source>
        <dbReference type="EMBL" id="KAK4522807.1"/>
    </source>
</evidence>
<protein>
    <recommendedName>
        <fullName evidence="2">SPX domain-containing protein</fullName>
    </recommendedName>
</protein>
<sequence length="240" mass="28277">MKFGKKLQDAVEAANKDWKPYFIDYKGLKRLIATSVVEYKDKEFSGVEEEKEEEDKKEEQTAEKGENIQREETENTALGKRKLKNLSSEEFVDYNNKRRMTFRSCLISFFVALRHELDKVNDFYLDKEEELIISHHILKVAVADYVSSPKVTRDDWRNLKRQLIDLHGNAVMLESYATVNYTGFRKILKKLDKKTGFSFRKKYLEVVWRTPFFSLGVLQNIVKETEKCLQQLEQIAPKCI</sequence>
<dbReference type="Proteomes" id="UP001300502">
    <property type="component" value="Unassembled WGS sequence"/>
</dbReference>
<organism evidence="3 4">
    <name type="scientific">Galdieria yellowstonensis</name>
    <dbReference type="NCBI Taxonomy" id="3028027"/>
    <lineage>
        <taxon>Eukaryota</taxon>
        <taxon>Rhodophyta</taxon>
        <taxon>Bangiophyceae</taxon>
        <taxon>Galdieriales</taxon>
        <taxon>Galdieriaceae</taxon>
        <taxon>Galdieria</taxon>
    </lineage>
</organism>
<comment type="caution">
    <text evidence="3">The sequence shown here is derived from an EMBL/GenBank/DDBJ whole genome shotgun (WGS) entry which is preliminary data.</text>
</comment>
<dbReference type="InterPro" id="IPR004331">
    <property type="entry name" value="SPX_dom"/>
</dbReference>
<evidence type="ECO:0000259" key="2">
    <source>
        <dbReference type="PROSITE" id="PS51382"/>
    </source>
</evidence>
<feature type="region of interest" description="Disordered" evidence="1">
    <location>
        <begin position="43"/>
        <end position="76"/>
    </location>
</feature>
<dbReference type="PANTHER" id="PTHR45978">
    <property type="entry name" value="SPX DOMAIN-CONTAINING PROTEIN 3"/>
    <property type="match status" value="1"/>
</dbReference>
<proteinExistence type="predicted"/>
<dbReference type="Pfam" id="PF03105">
    <property type="entry name" value="SPX"/>
    <property type="match status" value="2"/>
</dbReference>
<accession>A0AAV9I7I4</accession>
<dbReference type="InterPro" id="IPR031142">
    <property type="entry name" value="SPX_prot"/>
</dbReference>
<feature type="domain" description="SPX" evidence="2">
    <location>
        <begin position="1"/>
        <end position="205"/>
    </location>
</feature>
<gene>
    <name evidence="3" type="ORF">GAYE_PCTG30G0697</name>
</gene>
<evidence type="ECO:0000313" key="4">
    <source>
        <dbReference type="Proteomes" id="UP001300502"/>
    </source>
</evidence>
<dbReference type="PANTHER" id="PTHR45978:SF7">
    <property type="entry name" value="SPX DOMAIN-CONTAINING PROTEIN 4"/>
    <property type="match status" value="1"/>
</dbReference>
<keyword evidence="4" id="KW-1185">Reference proteome</keyword>
<dbReference type="PROSITE" id="PS51382">
    <property type="entry name" value="SPX"/>
    <property type="match status" value="1"/>
</dbReference>
<name>A0AAV9I7I4_9RHOD</name>
<dbReference type="EMBL" id="JANCYU010000008">
    <property type="protein sequence ID" value="KAK4522807.1"/>
    <property type="molecule type" value="Genomic_DNA"/>
</dbReference>
<evidence type="ECO:0000256" key="1">
    <source>
        <dbReference type="SAM" id="MobiDB-lite"/>
    </source>
</evidence>
<dbReference type="AlphaFoldDB" id="A0AAV9I7I4"/>
<feature type="compositionally biased region" description="Basic and acidic residues" evidence="1">
    <location>
        <begin position="57"/>
        <end position="73"/>
    </location>
</feature>
<feature type="compositionally biased region" description="Acidic residues" evidence="1">
    <location>
        <begin position="46"/>
        <end position="56"/>
    </location>
</feature>
<reference evidence="3 4" key="1">
    <citation type="submission" date="2022-07" db="EMBL/GenBank/DDBJ databases">
        <title>Genome-wide signatures of adaptation to extreme environments.</title>
        <authorList>
            <person name="Cho C.H."/>
            <person name="Yoon H.S."/>
        </authorList>
    </citation>
    <scope>NUCLEOTIDE SEQUENCE [LARGE SCALE GENOMIC DNA]</scope>
    <source>
        <strain evidence="3 4">108.79 E11</strain>
    </source>
</reference>
<dbReference type="GO" id="GO:0016036">
    <property type="term" value="P:cellular response to phosphate starvation"/>
    <property type="evidence" value="ECO:0007669"/>
    <property type="project" value="InterPro"/>
</dbReference>